<dbReference type="InterPro" id="IPR029032">
    <property type="entry name" value="AhpD-like"/>
</dbReference>
<dbReference type="OrthoDB" id="8526252at2"/>
<name>A0A4P6K5B3_KTERU</name>
<sequence>MDPQELEALRQRYVELIGYVPPRILARTDLLARLDPELLSLEETVRAHAMYPKCFDVKTSQLMLFGMLLVLLSDAAHLHARAALRAGATWEELSAVVNLAFLFRGLPAANRGAQIIQELIASSEEKS</sequence>
<dbReference type="InterPro" id="IPR003779">
    <property type="entry name" value="CMD-like"/>
</dbReference>
<organism evidence="2 3">
    <name type="scientific">Ktedonosporobacter rubrisoli</name>
    <dbReference type="NCBI Taxonomy" id="2509675"/>
    <lineage>
        <taxon>Bacteria</taxon>
        <taxon>Bacillati</taxon>
        <taxon>Chloroflexota</taxon>
        <taxon>Ktedonobacteria</taxon>
        <taxon>Ktedonobacterales</taxon>
        <taxon>Ktedonosporobacteraceae</taxon>
        <taxon>Ktedonosporobacter</taxon>
    </lineage>
</organism>
<keyword evidence="3" id="KW-1185">Reference proteome</keyword>
<dbReference type="Gene3D" id="1.20.1290.10">
    <property type="entry name" value="AhpD-like"/>
    <property type="match status" value="1"/>
</dbReference>
<dbReference type="Pfam" id="PF02627">
    <property type="entry name" value="CMD"/>
    <property type="match status" value="1"/>
</dbReference>
<feature type="domain" description="Carboxymuconolactone decarboxylase-like" evidence="1">
    <location>
        <begin position="36"/>
        <end position="117"/>
    </location>
</feature>
<proteinExistence type="predicted"/>
<dbReference type="AlphaFoldDB" id="A0A4P6K5B3"/>
<dbReference type="Proteomes" id="UP000290365">
    <property type="component" value="Chromosome"/>
</dbReference>
<gene>
    <name evidence="2" type="ORF">EPA93_13835</name>
</gene>
<reference evidence="2 3" key="1">
    <citation type="submission" date="2019-01" db="EMBL/GenBank/DDBJ databases">
        <title>Ktedonosporobacter rubrisoli SCAWS-G2.</title>
        <authorList>
            <person name="Huang Y."/>
            <person name="Yan B."/>
        </authorList>
    </citation>
    <scope>NUCLEOTIDE SEQUENCE [LARGE SCALE GENOMIC DNA]</scope>
    <source>
        <strain evidence="2 3">SCAWS-G2</strain>
    </source>
</reference>
<dbReference type="KEGG" id="kbs:EPA93_13835"/>
<protein>
    <submittedName>
        <fullName evidence="2">Carboxymuconolactone decarboxylase family protein</fullName>
    </submittedName>
</protein>
<dbReference type="SUPFAM" id="SSF69118">
    <property type="entry name" value="AhpD-like"/>
    <property type="match status" value="1"/>
</dbReference>
<evidence type="ECO:0000313" key="3">
    <source>
        <dbReference type="Proteomes" id="UP000290365"/>
    </source>
</evidence>
<dbReference type="GO" id="GO:0051920">
    <property type="term" value="F:peroxiredoxin activity"/>
    <property type="evidence" value="ECO:0007669"/>
    <property type="project" value="InterPro"/>
</dbReference>
<evidence type="ECO:0000259" key="1">
    <source>
        <dbReference type="Pfam" id="PF02627"/>
    </source>
</evidence>
<dbReference type="EMBL" id="CP035758">
    <property type="protein sequence ID" value="QBD83469.1"/>
    <property type="molecule type" value="Genomic_DNA"/>
</dbReference>
<accession>A0A4P6K5B3</accession>
<evidence type="ECO:0000313" key="2">
    <source>
        <dbReference type="EMBL" id="QBD83469.1"/>
    </source>
</evidence>